<organism evidence="11 12">
    <name type="scientific">Amborella trichopoda</name>
    <dbReference type="NCBI Taxonomy" id="13333"/>
    <lineage>
        <taxon>Eukaryota</taxon>
        <taxon>Viridiplantae</taxon>
        <taxon>Streptophyta</taxon>
        <taxon>Embryophyta</taxon>
        <taxon>Tracheophyta</taxon>
        <taxon>Spermatophyta</taxon>
        <taxon>Magnoliopsida</taxon>
        <taxon>Amborellales</taxon>
        <taxon>Amborellaceae</taxon>
        <taxon>Amborella</taxon>
    </lineage>
</organism>
<feature type="region of interest" description="Disordered" evidence="8">
    <location>
        <begin position="391"/>
        <end position="419"/>
    </location>
</feature>
<proteinExistence type="predicted"/>
<evidence type="ECO:0000256" key="5">
    <source>
        <dbReference type="ARBA" id="ARBA00023159"/>
    </source>
</evidence>
<dbReference type="STRING" id="13333.U5CN70"/>
<keyword evidence="4" id="KW-0238">DNA-binding</keyword>
<evidence type="ECO:0000256" key="6">
    <source>
        <dbReference type="ARBA" id="ARBA00023163"/>
    </source>
</evidence>
<reference evidence="12" key="1">
    <citation type="journal article" date="2013" name="Science">
        <title>The Amborella genome and the evolution of flowering plants.</title>
        <authorList>
            <consortium name="Amborella Genome Project"/>
        </authorList>
    </citation>
    <scope>NUCLEOTIDE SEQUENCE [LARGE SCALE GENOMIC DNA]</scope>
</reference>
<dbReference type="Gramene" id="ERN14591">
    <property type="protein sequence ID" value="ERN14591"/>
    <property type="gene ID" value="AMTR_s00038p00150140"/>
</dbReference>
<dbReference type="PROSITE" id="PS51294">
    <property type="entry name" value="HTH_MYB"/>
    <property type="match status" value="2"/>
</dbReference>
<comment type="subcellular location">
    <subcellularLocation>
        <location evidence="1">Nucleus</location>
    </subcellularLocation>
</comment>
<feature type="compositionally biased region" description="Gly residues" evidence="8">
    <location>
        <begin position="16"/>
        <end position="26"/>
    </location>
</feature>
<evidence type="ECO:0000313" key="12">
    <source>
        <dbReference type="Proteomes" id="UP000017836"/>
    </source>
</evidence>
<evidence type="ECO:0000256" key="1">
    <source>
        <dbReference type="ARBA" id="ARBA00004123"/>
    </source>
</evidence>
<keyword evidence="7" id="KW-0539">Nucleus</keyword>
<dbReference type="AlphaFoldDB" id="U5CN70"/>
<feature type="domain" description="HTH myb-type" evidence="10">
    <location>
        <begin position="76"/>
        <end position="130"/>
    </location>
</feature>
<feature type="domain" description="Myb-like" evidence="9">
    <location>
        <begin position="76"/>
        <end position="126"/>
    </location>
</feature>
<dbReference type="GO" id="GO:0005634">
    <property type="term" value="C:nucleus"/>
    <property type="evidence" value="ECO:0000318"/>
    <property type="project" value="GO_Central"/>
</dbReference>
<evidence type="ECO:0000259" key="9">
    <source>
        <dbReference type="PROSITE" id="PS50090"/>
    </source>
</evidence>
<dbReference type="PROSITE" id="PS50090">
    <property type="entry name" value="MYB_LIKE"/>
    <property type="match status" value="2"/>
</dbReference>
<evidence type="ECO:0000259" key="10">
    <source>
        <dbReference type="PROSITE" id="PS51294"/>
    </source>
</evidence>
<evidence type="ECO:0000313" key="11">
    <source>
        <dbReference type="EMBL" id="ERN14591.1"/>
    </source>
</evidence>
<dbReference type="PANTHER" id="PTHR47995">
    <property type="entry name" value="TRANSCRIPTION FACTOR MYB33-RELATED"/>
    <property type="match status" value="1"/>
</dbReference>
<evidence type="ECO:0000256" key="2">
    <source>
        <dbReference type="ARBA" id="ARBA00022737"/>
    </source>
</evidence>
<dbReference type="OMA" id="WHELYSE"/>
<keyword evidence="2" id="KW-0677">Repeat</keyword>
<feature type="domain" description="Myb-like" evidence="9">
    <location>
        <begin position="26"/>
        <end position="75"/>
    </location>
</feature>
<evidence type="ECO:0000256" key="8">
    <source>
        <dbReference type="SAM" id="MobiDB-lite"/>
    </source>
</evidence>
<dbReference type="InterPro" id="IPR017930">
    <property type="entry name" value="Myb_dom"/>
</dbReference>
<gene>
    <name evidence="11" type="ORF">AMTR_s00038p00150140</name>
</gene>
<dbReference type="eggNOG" id="KOG0048">
    <property type="taxonomic scope" value="Eukaryota"/>
</dbReference>
<dbReference type="SUPFAM" id="SSF46689">
    <property type="entry name" value="Homeodomain-like"/>
    <property type="match status" value="1"/>
</dbReference>
<feature type="domain" description="HTH myb-type" evidence="10">
    <location>
        <begin position="26"/>
        <end position="75"/>
    </location>
</feature>
<dbReference type="HOGENOM" id="CLU_023548_1_1_1"/>
<dbReference type="InterPro" id="IPR009057">
    <property type="entry name" value="Homeodomain-like_sf"/>
</dbReference>
<dbReference type="Gene3D" id="1.10.10.60">
    <property type="entry name" value="Homeodomain-like"/>
    <property type="match status" value="2"/>
</dbReference>
<sequence length="574" mass="62605">MGLKDRSSSPSLDESGGCGSGGGGVLKKGPWTSAEDAVLIEYVKKHGEGNWNAVQKHSGLSRCGKSCRLRWANHLRPNLKKGAFTADEERLIIELHAKIGNKWARMASQLPGRTDNEIKNYWNTRIKRRQRAGLPLYPPDLHLQATGEGQQSENIGEFTLNENHHSDFLQSNKLDFPHVSFEALKPNPETLTLPFVPPFSEAPNGGILTRSLGPHQAYTPFIPPSLVHPPKRLRGGESSLLSTFPNGIIPMSPLNQFQSENYRKNQFHVETNEKFHRPFSLGHHPFDPDPIEKNNALLGSVVTGSHALLNGTFSTSKPLCGAVKMELPSLQYQDLSDLKGWGVCPSGPPNIEAVESYIQSPPSMAPPTQNECFSPRSSGLLDALLHESHALGSSASKSPASSEVVGPPPRASSVGPIAGLSEHRRVNTCEEWGGFRDPISPLGQSAAICLSESTPPLSTTSLLEEIAPAKASPCALVKTEAVEHFSDSDGEDRFMDFDRRETSLISDWYEQSWESGKEPSGVTDAITSLLSEDFCNEYKQLSTESSASNQAWTLGSCLWNNMPPVCQSDILDNA</sequence>
<dbReference type="FunFam" id="1.10.10.60:FF:000119">
    <property type="entry name" value="Transcription factor GAMYB"/>
    <property type="match status" value="1"/>
</dbReference>
<dbReference type="Proteomes" id="UP000017836">
    <property type="component" value="Unassembled WGS sequence"/>
</dbReference>
<keyword evidence="12" id="KW-1185">Reference proteome</keyword>
<dbReference type="GO" id="GO:0003677">
    <property type="term" value="F:DNA binding"/>
    <property type="evidence" value="ECO:0007669"/>
    <property type="project" value="UniProtKB-KW"/>
</dbReference>
<protein>
    <submittedName>
        <fullName evidence="11">Uncharacterized protein</fullName>
    </submittedName>
</protein>
<accession>U5CN70</accession>
<dbReference type="GO" id="GO:0009555">
    <property type="term" value="P:pollen development"/>
    <property type="evidence" value="ECO:0007669"/>
    <property type="project" value="EnsemblPlants"/>
</dbReference>
<evidence type="ECO:0000256" key="4">
    <source>
        <dbReference type="ARBA" id="ARBA00023125"/>
    </source>
</evidence>
<dbReference type="EMBL" id="KI392532">
    <property type="protein sequence ID" value="ERN14591.1"/>
    <property type="molecule type" value="Genomic_DNA"/>
</dbReference>
<dbReference type="KEGG" id="atr:18442852"/>
<keyword evidence="3" id="KW-0805">Transcription regulation</keyword>
<name>U5CN70_AMBTC</name>
<feature type="region of interest" description="Disordered" evidence="8">
    <location>
        <begin position="1"/>
        <end position="27"/>
    </location>
</feature>
<dbReference type="GO" id="GO:0003700">
    <property type="term" value="F:DNA-binding transcription factor activity"/>
    <property type="evidence" value="ECO:0000318"/>
    <property type="project" value="GO_Central"/>
</dbReference>
<dbReference type="InterPro" id="IPR001005">
    <property type="entry name" value="SANT/Myb"/>
</dbReference>
<keyword evidence="5" id="KW-0010">Activator</keyword>
<keyword evidence="6" id="KW-0804">Transcription</keyword>
<dbReference type="CDD" id="cd00167">
    <property type="entry name" value="SANT"/>
    <property type="match status" value="2"/>
</dbReference>
<evidence type="ECO:0000256" key="7">
    <source>
        <dbReference type="ARBA" id="ARBA00023242"/>
    </source>
</evidence>
<dbReference type="FunFam" id="1.10.10.60:FF:000001">
    <property type="entry name" value="MYB-related transcription factor"/>
    <property type="match status" value="1"/>
</dbReference>
<dbReference type="SMART" id="SM00717">
    <property type="entry name" value="SANT"/>
    <property type="match status" value="2"/>
</dbReference>
<dbReference type="GO" id="GO:0048653">
    <property type="term" value="P:anther development"/>
    <property type="evidence" value="ECO:0007669"/>
    <property type="project" value="EnsemblPlants"/>
</dbReference>
<dbReference type="PANTHER" id="PTHR47995:SF18">
    <property type="entry name" value="TRANSCRIPTION FACTOR MYB65"/>
    <property type="match status" value="1"/>
</dbReference>
<evidence type="ECO:0000256" key="3">
    <source>
        <dbReference type="ARBA" id="ARBA00023015"/>
    </source>
</evidence>
<dbReference type="Pfam" id="PF00249">
    <property type="entry name" value="Myb_DNA-binding"/>
    <property type="match status" value="2"/>
</dbReference>
<dbReference type="GO" id="GO:0006355">
    <property type="term" value="P:regulation of DNA-templated transcription"/>
    <property type="evidence" value="ECO:0000318"/>
    <property type="project" value="GO_Central"/>
</dbReference>
<dbReference type="OrthoDB" id="2143914at2759"/>
<feature type="compositionally biased region" description="Low complexity" evidence="8">
    <location>
        <begin position="393"/>
        <end position="402"/>
    </location>
</feature>